<dbReference type="AlphaFoldDB" id="A0AAW0US46"/>
<protein>
    <submittedName>
        <fullName evidence="1">Uncharacterized protein</fullName>
    </submittedName>
</protein>
<evidence type="ECO:0000313" key="1">
    <source>
        <dbReference type="EMBL" id="KAK8402281.1"/>
    </source>
</evidence>
<reference evidence="1 2" key="1">
    <citation type="submission" date="2023-03" db="EMBL/GenBank/DDBJ databases">
        <title>High-quality genome of Scylla paramamosain provides insights in environmental adaptation.</title>
        <authorList>
            <person name="Zhang L."/>
        </authorList>
    </citation>
    <scope>NUCLEOTIDE SEQUENCE [LARGE SCALE GENOMIC DNA]</scope>
    <source>
        <strain evidence="1">LZ_2023a</strain>
        <tissue evidence="1">Muscle</tissue>
    </source>
</reference>
<organism evidence="1 2">
    <name type="scientific">Scylla paramamosain</name>
    <name type="common">Mud crab</name>
    <dbReference type="NCBI Taxonomy" id="85552"/>
    <lineage>
        <taxon>Eukaryota</taxon>
        <taxon>Metazoa</taxon>
        <taxon>Ecdysozoa</taxon>
        <taxon>Arthropoda</taxon>
        <taxon>Crustacea</taxon>
        <taxon>Multicrustacea</taxon>
        <taxon>Malacostraca</taxon>
        <taxon>Eumalacostraca</taxon>
        <taxon>Eucarida</taxon>
        <taxon>Decapoda</taxon>
        <taxon>Pleocyemata</taxon>
        <taxon>Brachyura</taxon>
        <taxon>Eubrachyura</taxon>
        <taxon>Portunoidea</taxon>
        <taxon>Portunidae</taxon>
        <taxon>Portuninae</taxon>
        <taxon>Scylla</taxon>
    </lineage>
</organism>
<sequence length="80" mass="8966">MAGVTLKTRDFELGVRRLVNLGCIGCFLPPTAKSLRGSLPSSLLLTTSLFKKSSIYIEDICWKKTERMAKRTVEDCRNVT</sequence>
<evidence type="ECO:0000313" key="2">
    <source>
        <dbReference type="Proteomes" id="UP001487740"/>
    </source>
</evidence>
<gene>
    <name evidence="1" type="ORF">O3P69_000592</name>
</gene>
<dbReference type="Proteomes" id="UP001487740">
    <property type="component" value="Unassembled WGS sequence"/>
</dbReference>
<accession>A0AAW0US46</accession>
<comment type="caution">
    <text evidence="1">The sequence shown here is derived from an EMBL/GenBank/DDBJ whole genome shotgun (WGS) entry which is preliminary data.</text>
</comment>
<name>A0AAW0US46_SCYPA</name>
<keyword evidence="2" id="KW-1185">Reference proteome</keyword>
<proteinExistence type="predicted"/>
<dbReference type="EMBL" id="JARAKH010000007">
    <property type="protein sequence ID" value="KAK8402281.1"/>
    <property type="molecule type" value="Genomic_DNA"/>
</dbReference>